<gene>
    <name evidence="7" type="ORF">WJX75_003266</name>
</gene>
<protein>
    <recommendedName>
        <fullName evidence="9">Protein odr-4 homolog</fullName>
    </recommendedName>
</protein>
<keyword evidence="5 6" id="KW-0472">Membrane</keyword>
<evidence type="ECO:0000256" key="6">
    <source>
        <dbReference type="SAM" id="Phobius"/>
    </source>
</evidence>
<comment type="subcellular location">
    <subcellularLocation>
        <location evidence="1">Membrane</location>
    </subcellularLocation>
</comment>
<evidence type="ECO:0000256" key="5">
    <source>
        <dbReference type="ARBA" id="ARBA00023136"/>
    </source>
</evidence>
<evidence type="ECO:0000256" key="2">
    <source>
        <dbReference type="ARBA" id="ARBA00010131"/>
    </source>
</evidence>
<keyword evidence="3 6" id="KW-0812">Transmembrane</keyword>
<evidence type="ECO:0000256" key="4">
    <source>
        <dbReference type="ARBA" id="ARBA00022989"/>
    </source>
</evidence>
<proteinExistence type="inferred from homology"/>
<feature type="transmembrane region" description="Helical" evidence="6">
    <location>
        <begin position="341"/>
        <end position="361"/>
    </location>
</feature>
<reference evidence="7 8" key="1">
    <citation type="journal article" date="2024" name="Nat. Commun.">
        <title>Phylogenomics reveals the evolutionary origins of lichenization in chlorophyte algae.</title>
        <authorList>
            <person name="Puginier C."/>
            <person name="Libourel C."/>
            <person name="Otte J."/>
            <person name="Skaloud P."/>
            <person name="Haon M."/>
            <person name="Grisel S."/>
            <person name="Petersen M."/>
            <person name="Berrin J.G."/>
            <person name="Delaux P.M."/>
            <person name="Dal Grande F."/>
            <person name="Keller J."/>
        </authorList>
    </citation>
    <scope>NUCLEOTIDE SEQUENCE [LARGE SCALE GENOMIC DNA]</scope>
    <source>
        <strain evidence="7 8">SAG 216-7</strain>
    </source>
</reference>
<dbReference type="Pfam" id="PF14778">
    <property type="entry name" value="ODR4-like"/>
    <property type="match status" value="1"/>
</dbReference>
<dbReference type="PANTHER" id="PTHR33966:SF1">
    <property type="entry name" value="PROTEIN ODR-4 HOMOLOG"/>
    <property type="match status" value="1"/>
</dbReference>
<evidence type="ECO:0000313" key="7">
    <source>
        <dbReference type="EMBL" id="KAK9916488.1"/>
    </source>
</evidence>
<accession>A0ABR2YXI4</accession>
<comment type="similarity">
    <text evidence="2">Belongs to the ODR-4 family.</text>
</comment>
<evidence type="ECO:0000313" key="8">
    <source>
        <dbReference type="Proteomes" id="UP001491310"/>
    </source>
</evidence>
<comment type="caution">
    <text evidence="7">The sequence shown here is derived from an EMBL/GenBank/DDBJ whole genome shotgun (WGS) entry which is preliminary data.</text>
</comment>
<dbReference type="PANTHER" id="PTHR33966">
    <property type="entry name" value="PROTEIN ODR-4 HOMOLOG"/>
    <property type="match status" value="1"/>
</dbReference>
<evidence type="ECO:0000256" key="1">
    <source>
        <dbReference type="ARBA" id="ARBA00004370"/>
    </source>
</evidence>
<evidence type="ECO:0008006" key="9">
    <source>
        <dbReference type="Google" id="ProtNLM"/>
    </source>
</evidence>
<dbReference type="EMBL" id="JALJOT010000003">
    <property type="protein sequence ID" value="KAK9916488.1"/>
    <property type="molecule type" value="Genomic_DNA"/>
</dbReference>
<keyword evidence="8" id="KW-1185">Reference proteome</keyword>
<evidence type="ECO:0000256" key="3">
    <source>
        <dbReference type="ARBA" id="ARBA00022692"/>
    </source>
</evidence>
<keyword evidence="4 6" id="KW-1133">Transmembrane helix</keyword>
<dbReference type="InterPro" id="IPR029454">
    <property type="entry name" value="ODR-4-like"/>
</dbReference>
<sequence length="362" mass="38243">MRNFQIDDGIFTNFDDASRSGSQAQVGLLIGRLGLGSRDFMLLHIPTPPVEGETEAVTVQGDQLHLPTKKAGQKTKGSAAPGVRIEINDDWVAEHATQVAPLLPGGLAVVGLYLFAPDAAFAAGNAQLCRALASMREASPDTGAKDLFLLDVCSATRKTTLREFPASATNASSLKACECKPAPVLANMAMITTRDTFKTAVAALKADLQRSLRARMAVLVTDAEDVAQSGDAKSELLQAGADLYQSAFRLPMPQRALLPSKGPICFSDYPLEEEADAAGISTAQDLLALKLVEANEIDWPEGAASTKEAPSLWRPLCKKTAARNSPVSYQKVSSTVECNSFMIGAVLFGGLAIAAGLGYMVT</sequence>
<name>A0ABR2YXI4_9CHLO</name>
<organism evidence="7 8">
    <name type="scientific">Coccomyxa subellipsoidea</name>
    <dbReference type="NCBI Taxonomy" id="248742"/>
    <lineage>
        <taxon>Eukaryota</taxon>
        <taxon>Viridiplantae</taxon>
        <taxon>Chlorophyta</taxon>
        <taxon>core chlorophytes</taxon>
        <taxon>Trebouxiophyceae</taxon>
        <taxon>Trebouxiophyceae incertae sedis</taxon>
        <taxon>Coccomyxaceae</taxon>
        <taxon>Coccomyxa</taxon>
    </lineage>
</organism>
<dbReference type="Proteomes" id="UP001491310">
    <property type="component" value="Unassembled WGS sequence"/>
</dbReference>